<dbReference type="EMBL" id="AJ852505">
    <property type="protein sequence ID" value="CAH65772.1"/>
    <property type="molecule type" value="Genomic_DNA"/>
</dbReference>
<dbReference type="Pfam" id="PF00493">
    <property type="entry name" value="MCM"/>
    <property type="match status" value="1"/>
</dbReference>
<dbReference type="GO" id="GO:0042555">
    <property type="term" value="C:MCM complex"/>
    <property type="evidence" value="ECO:0007669"/>
    <property type="project" value="TreeGrafter"/>
</dbReference>
<name>Q5DVG0_9CREN</name>
<dbReference type="InterPro" id="IPR003593">
    <property type="entry name" value="AAA+_ATPase"/>
</dbReference>
<feature type="compositionally biased region" description="Basic and acidic residues" evidence="10">
    <location>
        <begin position="40"/>
        <end position="51"/>
    </location>
</feature>
<keyword evidence="4 9" id="KW-0547">Nucleotide-binding</keyword>
<evidence type="ECO:0000256" key="4">
    <source>
        <dbReference type="ARBA" id="ARBA00022741"/>
    </source>
</evidence>
<dbReference type="InterPro" id="IPR036388">
    <property type="entry name" value="WH-like_DNA-bd_sf"/>
</dbReference>
<dbReference type="GO" id="GO:0006260">
    <property type="term" value="P:DNA replication"/>
    <property type="evidence" value="ECO:0007669"/>
    <property type="project" value="UniProtKB-KW"/>
</dbReference>
<keyword evidence="3" id="KW-0235">DNA replication</keyword>
<evidence type="ECO:0000256" key="1">
    <source>
        <dbReference type="ARBA" id="ARBA00008010"/>
    </source>
</evidence>
<dbReference type="InterPro" id="IPR048907">
    <property type="entry name" value="WHD_MCM_arc"/>
</dbReference>
<dbReference type="Pfam" id="PF21100">
    <property type="entry name" value="WHD_MCM"/>
    <property type="match status" value="1"/>
</dbReference>
<keyword evidence="5" id="KW-0378">Hydrolase</keyword>
<accession>Q5DVG0</accession>
<evidence type="ECO:0000256" key="5">
    <source>
        <dbReference type="ARBA" id="ARBA00022801"/>
    </source>
</evidence>
<dbReference type="Gene3D" id="2.20.28.10">
    <property type="match status" value="1"/>
</dbReference>
<keyword evidence="7 9" id="KW-0067">ATP-binding</keyword>
<dbReference type="PANTHER" id="PTHR11630:SF66">
    <property type="entry name" value="DNA REPLICATION LICENSING FACTOR MCM4"/>
    <property type="match status" value="1"/>
</dbReference>
<dbReference type="Gene3D" id="3.40.50.300">
    <property type="entry name" value="P-loop containing nucleotide triphosphate hydrolases"/>
    <property type="match status" value="1"/>
</dbReference>
<evidence type="ECO:0000313" key="12">
    <source>
        <dbReference type="EMBL" id="CAH65772.1"/>
    </source>
</evidence>
<evidence type="ECO:0000256" key="10">
    <source>
        <dbReference type="SAM" id="MobiDB-lite"/>
    </source>
</evidence>
<dbReference type="PRINTS" id="PR01657">
    <property type="entry name" value="MCMFAMILY"/>
</dbReference>
<evidence type="ECO:0000256" key="9">
    <source>
        <dbReference type="RuleBase" id="RU004070"/>
    </source>
</evidence>
<feature type="compositionally biased region" description="Low complexity" evidence="10">
    <location>
        <begin position="20"/>
        <end position="39"/>
    </location>
</feature>
<dbReference type="EC" id="3.6.4.12" evidence="2"/>
<dbReference type="Pfam" id="PF14551">
    <property type="entry name" value="MCM_N"/>
    <property type="match status" value="1"/>
</dbReference>
<dbReference type="InterPro" id="IPR001208">
    <property type="entry name" value="MCM_dom"/>
</dbReference>
<evidence type="ECO:0000256" key="7">
    <source>
        <dbReference type="ARBA" id="ARBA00022840"/>
    </source>
</evidence>
<evidence type="ECO:0000259" key="11">
    <source>
        <dbReference type="PROSITE" id="PS50051"/>
    </source>
</evidence>
<dbReference type="GO" id="GO:0017116">
    <property type="term" value="F:single-stranded DNA helicase activity"/>
    <property type="evidence" value="ECO:0007669"/>
    <property type="project" value="TreeGrafter"/>
</dbReference>
<reference evidence="12" key="1">
    <citation type="journal article" date="2005" name="Archaea">
        <title>Novel RepA-MCM proteins encoded in plasmids pTAU4, pORA1 and pTIK4 from Sulfolobus neozealandicus.</title>
        <authorList>
            <person name="Greve B."/>
            <person name="Jensen S."/>
            <person name="Phan H."/>
            <person name="Brugger K."/>
            <person name="Zillig W."/>
            <person name="She Q."/>
            <person name="Garrett R."/>
        </authorList>
    </citation>
    <scope>NUCLEOTIDE SEQUENCE</scope>
    <source>
        <strain evidence="12">32/4</strain>
        <plasmid evidence="12">pTAU4</plasmid>
    </source>
</reference>
<dbReference type="Gene3D" id="3.30.1640.10">
    <property type="entry name" value="mini-chromosome maintenance (MCM) complex, chain A, domain 1"/>
    <property type="match status" value="1"/>
</dbReference>
<feature type="domain" description="MCM C-terminal AAA(+) ATPase" evidence="11">
    <location>
        <begin position="366"/>
        <end position="572"/>
    </location>
</feature>
<geneLocation type="plasmid" evidence="12">
    <name>pTAU4</name>
</geneLocation>
<keyword evidence="12" id="KW-0614">Plasmid</keyword>
<comment type="similarity">
    <text evidence="1 9">Belongs to the MCM family.</text>
</comment>
<dbReference type="PROSITE" id="PS50051">
    <property type="entry name" value="MCM_2"/>
    <property type="match status" value="1"/>
</dbReference>
<dbReference type="PANTHER" id="PTHR11630">
    <property type="entry name" value="DNA REPLICATION LICENSING FACTOR MCM FAMILY MEMBER"/>
    <property type="match status" value="1"/>
</dbReference>
<organism evidence="12">
    <name type="scientific">Sulfolobus neozealandicus</name>
    <dbReference type="NCBI Taxonomy" id="299422"/>
    <lineage>
        <taxon>Archaea</taxon>
        <taxon>Thermoproteota</taxon>
        <taxon>Thermoprotei</taxon>
        <taxon>Sulfolobales</taxon>
        <taxon>Sulfolobaceae</taxon>
        <taxon>Sulfolobus</taxon>
    </lineage>
</organism>
<dbReference type="GO" id="GO:0003697">
    <property type="term" value="F:single-stranded DNA binding"/>
    <property type="evidence" value="ECO:0007669"/>
    <property type="project" value="TreeGrafter"/>
</dbReference>
<dbReference type="GO" id="GO:0016787">
    <property type="term" value="F:hydrolase activity"/>
    <property type="evidence" value="ECO:0007669"/>
    <property type="project" value="UniProtKB-KW"/>
</dbReference>
<dbReference type="InterPro" id="IPR033762">
    <property type="entry name" value="MCM_OB"/>
</dbReference>
<keyword evidence="6" id="KW-0347">Helicase</keyword>
<dbReference type="SMART" id="SM00350">
    <property type="entry name" value="MCM"/>
    <property type="match status" value="1"/>
</dbReference>
<dbReference type="Gene3D" id="1.10.10.10">
    <property type="entry name" value="Winged helix-like DNA-binding domain superfamily/Winged helix DNA-binding domain"/>
    <property type="match status" value="1"/>
</dbReference>
<dbReference type="GO" id="GO:0005524">
    <property type="term" value="F:ATP binding"/>
    <property type="evidence" value="ECO:0007669"/>
    <property type="project" value="UniProtKB-KW"/>
</dbReference>
<dbReference type="Pfam" id="PF17207">
    <property type="entry name" value="MCM_OB"/>
    <property type="match status" value="1"/>
</dbReference>
<dbReference type="InterPro" id="IPR041562">
    <property type="entry name" value="MCM_lid"/>
</dbReference>
<dbReference type="InterPro" id="IPR012340">
    <property type="entry name" value="NA-bd_OB-fold"/>
</dbReference>
<evidence type="ECO:0000256" key="8">
    <source>
        <dbReference type="ARBA" id="ARBA00023125"/>
    </source>
</evidence>
<dbReference type="SMART" id="SM00382">
    <property type="entry name" value="AAA"/>
    <property type="match status" value="1"/>
</dbReference>
<dbReference type="InterPro" id="IPR027925">
    <property type="entry name" value="MCM_N"/>
</dbReference>
<dbReference type="FunFam" id="3.40.50.300:FF:002469">
    <property type="entry name" value="Cell division control protein 21"/>
    <property type="match status" value="1"/>
</dbReference>
<evidence type="ECO:0000256" key="2">
    <source>
        <dbReference type="ARBA" id="ARBA00012551"/>
    </source>
</evidence>
<dbReference type="Pfam" id="PF17855">
    <property type="entry name" value="MCM_lid"/>
    <property type="match status" value="1"/>
</dbReference>
<dbReference type="SUPFAM" id="SSF52540">
    <property type="entry name" value="P-loop containing nucleoside triphosphate hydrolases"/>
    <property type="match status" value="1"/>
</dbReference>
<keyword evidence="8 9" id="KW-0238">DNA-binding</keyword>
<evidence type="ECO:0000256" key="6">
    <source>
        <dbReference type="ARBA" id="ARBA00022806"/>
    </source>
</evidence>
<dbReference type="Gene3D" id="2.40.50.140">
    <property type="entry name" value="Nucleic acid-binding proteins"/>
    <property type="match status" value="1"/>
</dbReference>
<proteinExistence type="inferred from homology"/>
<dbReference type="SUPFAM" id="SSF50249">
    <property type="entry name" value="Nucleic acid-binding proteins"/>
    <property type="match status" value="1"/>
</dbReference>
<dbReference type="InterPro" id="IPR027417">
    <property type="entry name" value="P-loop_NTPase"/>
</dbReference>
<evidence type="ECO:0000256" key="3">
    <source>
        <dbReference type="ARBA" id="ARBA00022705"/>
    </source>
</evidence>
<dbReference type="InterPro" id="IPR031327">
    <property type="entry name" value="MCM"/>
</dbReference>
<dbReference type="AlphaFoldDB" id="Q5DVG0"/>
<protein>
    <recommendedName>
        <fullName evidence="2">DNA helicase</fullName>
        <ecNumber evidence="2">3.6.4.12</ecNumber>
    </recommendedName>
</protein>
<feature type="compositionally biased region" description="Basic and acidic residues" evidence="10">
    <location>
        <begin position="1"/>
        <end position="11"/>
    </location>
</feature>
<feature type="region of interest" description="Disordered" evidence="10">
    <location>
        <begin position="1"/>
        <end position="57"/>
    </location>
</feature>
<sequence length="759" mass="86849">MEPLSDNEKKSSINFSPKVNDTSNINNSLTLNENSNNKINKNETSKNELKDVQSSTTYSNEDLVDKATVDYSQALEDFILNYEEQGVKVYLRKKEEVEKRKAKSFYINWNHLYTWFEQHKNEYPLNLALELLEDPLELLKSISGWVYDLFARGKEPLQLSEYGKTVDKPDFHVRITDIPRKLEMRKIGTQFIQVGKLVEIKGVVFSKTLPKPKLIKGHYRHLRSDCLGEFDFPNTEIEELEITPKHCPLCGKTGEIVLISERSVYTSWQKVVIQETTEELPPGEVPRQLELELLDDLVDTVKIGDKIDVVGVLMAKPKPKNVNGALISDFYIKVNSIRVLESTVTDFEISEEDEQRIRELAKRQDIVDVIIKSIAPSIYGHEFEKEGIALALFGGVPSVRKDGTRRRGDIHVLIIGDPGTAKSQLLQFVKNLIPRSIFVDGKNATGVGLSGTVVIDPDTKEWRIEGGAIALADGGFLLIDEFDKIPEEERSRINTAMEQQIVKLDKANQHFELDARTTVIAVANPRYIRYIEDRTVAENISFKPDILSRFDLISVVIDKHDEEQDRKLAEHISNNELGTEEAGNSVIDTDTLRKYVIYARKYIKPKFTKEALDTLKEFFVTIRNKTKDLTDFPLEITTRQYEALLRISQAYAKMRLSNQVEQQDVERAIKFVSEMLRRFKADIETGVTQDMMNKMIRILDLIDSFRNSPINDGCAKFGDILLNAEEQYGMDDDTVTRIINLLREKGQIREVKENCYKPA</sequence>